<dbReference type="GO" id="GO:0005886">
    <property type="term" value="C:plasma membrane"/>
    <property type="evidence" value="ECO:0007669"/>
    <property type="project" value="TreeGrafter"/>
</dbReference>
<dbReference type="AlphaFoldDB" id="A0A4Q0Q7L4"/>
<keyword evidence="1" id="KW-0812">Transmembrane</keyword>
<dbReference type="RefSeq" id="WP_128933175.1">
    <property type="nucleotide sequence ID" value="NZ_CP022221.1"/>
</dbReference>
<gene>
    <name evidence="2" type="ORF">EAS61_37520</name>
</gene>
<protein>
    <submittedName>
        <fullName evidence="2">DMT family transporter</fullName>
    </submittedName>
</protein>
<feature type="transmembrane region" description="Helical" evidence="1">
    <location>
        <begin position="35"/>
        <end position="55"/>
    </location>
</feature>
<proteinExistence type="predicted"/>
<feature type="transmembrane region" description="Helical" evidence="1">
    <location>
        <begin position="67"/>
        <end position="87"/>
    </location>
</feature>
<keyword evidence="1" id="KW-1133">Transmembrane helix</keyword>
<keyword evidence="1" id="KW-0472">Membrane</keyword>
<comment type="caution">
    <text evidence="2">The sequence shown here is derived from an EMBL/GenBank/DDBJ whole genome shotgun (WGS) entry which is preliminary data.</text>
</comment>
<evidence type="ECO:0000313" key="2">
    <source>
        <dbReference type="EMBL" id="RXG84953.1"/>
    </source>
</evidence>
<dbReference type="PANTHER" id="PTHR34821:SF2">
    <property type="entry name" value="INNER MEMBRANE PROTEIN YDCZ"/>
    <property type="match status" value="1"/>
</dbReference>
<dbReference type="Proteomes" id="UP000290174">
    <property type="component" value="Unassembled WGS sequence"/>
</dbReference>
<sequence>MNLLAPFVVLSAGLSLAFQQVLNASLGNAIQSARWAAFVSYLGGTIALLLVLVAVREPIPAAALAGRAPLIAWTGGIFGAIFIATGILMVPRLGVATVLTLIVVGQLLGSLAFDHIGMFSLPHHPITLTRILGAGCLILGAALVRG</sequence>
<dbReference type="Pfam" id="PF04657">
    <property type="entry name" value="DMT_YdcZ"/>
    <property type="match status" value="1"/>
</dbReference>
<organism evidence="2 3">
    <name type="scientific">Bradyrhizobium zhanjiangense</name>
    <dbReference type="NCBI Taxonomy" id="1325107"/>
    <lineage>
        <taxon>Bacteria</taxon>
        <taxon>Pseudomonadati</taxon>
        <taxon>Pseudomonadota</taxon>
        <taxon>Alphaproteobacteria</taxon>
        <taxon>Hyphomicrobiales</taxon>
        <taxon>Nitrobacteraceae</taxon>
        <taxon>Bradyrhizobium</taxon>
    </lineage>
</organism>
<evidence type="ECO:0000313" key="3">
    <source>
        <dbReference type="Proteomes" id="UP000290174"/>
    </source>
</evidence>
<accession>A0A4Q0Q7L4</accession>
<dbReference type="PANTHER" id="PTHR34821">
    <property type="entry name" value="INNER MEMBRANE PROTEIN YDCZ"/>
    <property type="match status" value="1"/>
</dbReference>
<evidence type="ECO:0000256" key="1">
    <source>
        <dbReference type="SAM" id="Phobius"/>
    </source>
</evidence>
<feature type="transmembrane region" description="Helical" evidence="1">
    <location>
        <begin position="93"/>
        <end position="113"/>
    </location>
</feature>
<dbReference type="InterPro" id="IPR006750">
    <property type="entry name" value="YdcZ"/>
</dbReference>
<dbReference type="EMBL" id="RKMK01000064">
    <property type="protein sequence ID" value="RXG84953.1"/>
    <property type="molecule type" value="Genomic_DNA"/>
</dbReference>
<name>A0A4Q0Q7L4_9BRAD</name>
<reference evidence="2 3" key="1">
    <citation type="submission" date="2018-11" db="EMBL/GenBank/DDBJ databases">
        <title>Bradyrhizobium sp. nov., isolated from effective nodules of peanut in China.</title>
        <authorList>
            <person name="Li Y."/>
        </authorList>
    </citation>
    <scope>NUCLEOTIDE SEQUENCE [LARGE SCALE GENOMIC DNA]</scope>
    <source>
        <strain evidence="2 3">CCBAU 51770</strain>
    </source>
</reference>
<feature type="transmembrane region" description="Helical" evidence="1">
    <location>
        <begin position="125"/>
        <end position="144"/>
    </location>
</feature>